<dbReference type="SUPFAM" id="SSF51197">
    <property type="entry name" value="Clavaminate synthase-like"/>
    <property type="match status" value="1"/>
</dbReference>
<dbReference type="GO" id="GO:0016706">
    <property type="term" value="F:2-oxoglutarate-dependent dioxygenase activity"/>
    <property type="evidence" value="ECO:0007669"/>
    <property type="project" value="TreeGrafter"/>
</dbReference>
<evidence type="ECO:0000313" key="4">
    <source>
        <dbReference type="Proteomes" id="UP001085076"/>
    </source>
</evidence>
<dbReference type="Gene3D" id="2.60.120.650">
    <property type="entry name" value="Cupin"/>
    <property type="match status" value="1"/>
</dbReference>
<dbReference type="GO" id="GO:0005737">
    <property type="term" value="C:cytoplasm"/>
    <property type="evidence" value="ECO:0007669"/>
    <property type="project" value="TreeGrafter"/>
</dbReference>
<dbReference type="PANTHER" id="PTHR12480:SF6">
    <property type="entry name" value="2-OXOGLUTARATE AND IRON-DEPENDENT OXYGENASE JMJD4"/>
    <property type="match status" value="1"/>
</dbReference>
<feature type="domain" description="JmjC" evidence="2">
    <location>
        <begin position="127"/>
        <end position="299"/>
    </location>
</feature>
<dbReference type="InterPro" id="IPR003347">
    <property type="entry name" value="JmjC_dom"/>
</dbReference>
<evidence type="ECO:0000259" key="2">
    <source>
        <dbReference type="PROSITE" id="PS51184"/>
    </source>
</evidence>
<keyword evidence="4" id="KW-1185">Reference proteome</keyword>
<dbReference type="Pfam" id="PF13621">
    <property type="entry name" value="Cupin_8"/>
    <property type="match status" value="1"/>
</dbReference>
<dbReference type="InterPro" id="IPR050910">
    <property type="entry name" value="JMJD6_ArgDemeth/LysHydrox"/>
</dbReference>
<name>A0A9D5CE71_9LILI</name>
<gene>
    <name evidence="3" type="ORF">J5N97_019477</name>
</gene>
<sequence length="510" mass="58794">MGSLRIGGSVERVDGRALSYDDFVERYMKPNLPVVLTGLMDGWKGCTDWVTPGGFPNLPFFSSNFGQSIVQVADCGTKEFTDQKRIEMTVKEYIQYWLGLPDENCISCLGGDKNSCSLLYLKDWHFVKEYPEYVAYTTPPFFIDDWLNQYLDSHFMHRSSETDGPKNDVNCADYKFVYMGPKGTWTPLHADVFRSYSWSANVCGKKLWHLLPPSQSHFVFDRNFKKSVYDVYDNVSDVLFPDFKKTIWLECIQERNEIIFVPSGWYHQVCNLEDTISINHNWFNSHNLAWVWNLLLKDYNEAKEYIEDIREISDDFEGLCQRNLAANTGMNFYDFFVMITRFTIAISIQLHCLKYEKNAFAKSSSKHQQLVYNLLAIRAVALSLKSVDAFDKENLKRCWVKNLLADSHVRTILLEPEFIKLSMSLNQTYGMVNEMVEQDYKTKMEASCSDGEKMGFLQDCSGSNICRPEDLVKLIDHAMADHSSICNACNLNSPSDSSDLRSSLLKMHII</sequence>
<dbReference type="Proteomes" id="UP001085076">
    <property type="component" value="Miscellaneous, Linkage group lg05"/>
</dbReference>
<dbReference type="AlphaFoldDB" id="A0A9D5CE71"/>
<dbReference type="OrthoDB" id="424465at2759"/>
<dbReference type="EMBL" id="JAGGNH010000005">
    <property type="protein sequence ID" value="KAJ0971518.1"/>
    <property type="molecule type" value="Genomic_DNA"/>
</dbReference>
<dbReference type="SMART" id="SM00558">
    <property type="entry name" value="JmjC"/>
    <property type="match status" value="1"/>
</dbReference>
<reference evidence="3" key="2">
    <citation type="journal article" date="2022" name="Hortic Res">
        <title>The genome of Dioscorea zingiberensis sheds light on the biosynthesis, origin and evolution of the medicinally important diosgenin saponins.</title>
        <authorList>
            <person name="Li Y."/>
            <person name="Tan C."/>
            <person name="Li Z."/>
            <person name="Guo J."/>
            <person name="Li S."/>
            <person name="Chen X."/>
            <person name="Wang C."/>
            <person name="Dai X."/>
            <person name="Yang H."/>
            <person name="Song W."/>
            <person name="Hou L."/>
            <person name="Xu J."/>
            <person name="Tong Z."/>
            <person name="Xu A."/>
            <person name="Yuan X."/>
            <person name="Wang W."/>
            <person name="Yang Q."/>
            <person name="Chen L."/>
            <person name="Sun Z."/>
            <person name="Wang K."/>
            <person name="Pan B."/>
            <person name="Chen J."/>
            <person name="Bao Y."/>
            <person name="Liu F."/>
            <person name="Qi X."/>
            <person name="Gang D.R."/>
            <person name="Wen J."/>
            <person name="Li J."/>
        </authorList>
    </citation>
    <scope>NUCLEOTIDE SEQUENCE</scope>
    <source>
        <strain evidence="3">Dzin_1.0</strain>
    </source>
</reference>
<comment type="similarity">
    <text evidence="1">Belongs to the JARID1 histone demethylase family.</text>
</comment>
<comment type="caution">
    <text evidence="3">The sequence shown here is derived from an EMBL/GenBank/DDBJ whole genome shotgun (WGS) entry which is preliminary data.</text>
</comment>
<accession>A0A9D5CE71</accession>
<dbReference type="GO" id="GO:0005634">
    <property type="term" value="C:nucleus"/>
    <property type="evidence" value="ECO:0007669"/>
    <property type="project" value="TreeGrafter"/>
</dbReference>
<dbReference type="InterPro" id="IPR041667">
    <property type="entry name" value="Cupin_8"/>
</dbReference>
<organism evidence="3 4">
    <name type="scientific">Dioscorea zingiberensis</name>
    <dbReference type="NCBI Taxonomy" id="325984"/>
    <lineage>
        <taxon>Eukaryota</taxon>
        <taxon>Viridiplantae</taxon>
        <taxon>Streptophyta</taxon>
        <taxon>Embryophyta</taxon>
        <taxon>Tracheophyta</taxon>
        <taxon>Spermatophyta</taxon>
        <taxon>Magnoliopsida</taxon>
        <taxon>Liliopsida</taxon>
        <taxon>Dioscoreales</taxon>
        <taxon>Dioscoreaceae</taxon>
        <taxon>Dioscorea</taxon>
    </lineage>
</organism>
<dbReference type="PROSITE" id="PS51184">
    <property type="entry name" value="JMJC"/>
    <property type="match status" value="1"/>
</dbReference>
<reference evidence="3" key="1">
    <citation type="submission" date="2021-03" db="EMBL/GenBank/DDBJ databases">
        <authorList>
            <person name="Li Z."/>
            <person name="Yang C."/>
        </authorList>
    </citation>
    <scope>NUCLEOTIDE SEQUENCE</scope>
    <source>
        <strain evidence="3">Dzin_1.0</strain>
        <tissue evidence="3">Leaf</tissue>
    </source>
</reference>
<evidence type="ECO:0000256" key="1">
    <source>
        <dbReference type="ARBA" id="ARBA00006801"/>
    </source>
</evidence>
<proteinExistence type="inferred from homology"/>
<dbReference type="GO" id="GO:0043565">
    <property type="term" value="F:sequence-specific DNA binding"/>
    <property type="evidence" value="ECO:0007669"/>
    <property type="project" value="TreeGrafter"/>
</dbReference>
<evidence type="ECO:0000313" key="3">
    <source>
        <dbReference type="EMBL" id="KAJ0971518.1"/>
    </source>
</evidence>
<protein>
    <recommendedName>
        <fullName evidence="2">JmjC domain-containing protein</fullName>
    </recommendedName>
</protein>
<dbReference type="PANTHER" id="PTHR12480">
    <property type="entry name" value="ARGININE DEMETHYLASE AND LYSYL-HYDROXYLASE JMJD"/>
    <property type="match status" value="1"/>
</dbReference>
<dbReference type="GO" id="GO:0045905">
    <property type="term" value="P:positive regulation of translational termination"/>
    <property type="evidence" value="ECO:0007669"/>
    <property type="project" value="TreeGrafter"/>
</dbReference>